<evidence type="ECO:0000313" key="2">
    <source>
        <dbReference type="EMBL" id="KAL1244248.1"/>
    </source>
</evidence>
<dbReference type="Proteomes" id="UP001558632">
    <property type="component" value="Unassembled WGS sequence"/>
</dbReference>
<evidence type="ECO:0000313" key="3">
    <source>
        <dbReference type="Proteomes" id="UP001558632"/>
    </source>
</evidence>
<gene>
    <name evidence="2" type="ORF">TSPI_00453</name>
</gene>
<proteinExistence type="predicted"/>
<reference evidence="2 3" key="1">
    <citation type="submission" date="2024-07" db="EMBL/GenBank/DDBJ databases">
        <title>Enhanced genomic and transcriptomic resources for Trichinella pseudospiralis and T. spiralis underpin the discovery of pronounced molecular differences between stages and species.</title>
        <authorList>
            <person name="Pasi K.K."/>
            <person name="La Rosa G."/>
            <person name="Gomez-Morales M.A."/>
            <person name="Tosini F."/>
            <person name="Sumanam S."/>
            <person name="Young N.D."/>
            <person name="Chang B.C."/>
            <person name="Robin G.B."/>
        </authorList>
    </citation>
    <scope>NUCLEOTIDE SEQUENCE [LARGE SCALE GENOMIC DNA]</scope>
    <source>
        <strain evidence="2">ISS534</strain>
    </source>
</reference>
<keyword evidence="3" id="KW-1185">Reference proteome</keyword>
<dbReference type="InterPro" id="IPR029526">
    <property type="entry name" value="PGBD"/>
</dbReference>
<dbReference type="InterPro" id="IPR052638">
    <property type="entry name" value="PiggyBac_TE-derived"/>
</dbReference>
<dbReference type="EMBL" id="JBEUSY010000137">
    <property type="protein sequence ID" value="KAL1244248.1"/>
    <property type="molecule type" value="Genomic_DNA"/>
</dbReference>
<accession>A0ABR3KY07</accession>
<organism evidence="2 3">
    <name type="scientific">Trichinella spiralis</name>
    <name type="common">Trichina worm</name>
    <dbReference type="NCBI Taxonomy" id="6334"/>
    <lineage>
        <taxon>Eukaryota</taxon>
        <taxon>Metazoa</taxon>
        <taxon>Ecdysozoa</taxon>
        <taxon>Nematoda</taxon>
        <taxon>Enoplea</taxon>
        <taxon>Dorylaimia</taxon>
        <taxon>Trichinellida</taxon>
        <taxon>Trichinellidae</taxon>
        <taxon>Trichinella</taxon>
    </lineage>
</organism>
<dbReference type="Pfam" id="PF13843">
    <property type="entry name" value="DDE_Tnp_1_7"/>
    <property type="match status" value="1"/>
</dbReference>
<name>A0ABR3KY07_TRISP</name>
<dbReference type="PANTHER" id="PTHR47055">
    <property type="entry name" value="DDE_TNP_1_7 DOMAIN-CONTAINING PROTEIN"/>
    <property type="match status" value="1"/>
</dbReference>
<protein>
    <submittedName>
        <fullName evidence="2">Chimeric ERCC6-PGBD3 protein</fullName>
    </submittedName>
</protein>
<sequence>MRYLFSLHLALPRTTALDGLYVVWYFSLALGIDESMVPYYGRRSSKIFIRGKPICMGYKVLMFCGRDGYPYHLNIHQGKELASERAPHSERVVTRMVDDGHCQLLMCVKHHEMYFDNFFTSYDTLKKLSDLNVRVTGTVRLNHTGSTFEFLTSNKVLMKLRRNSYDCSCDMDVPVTPRFAENFHSSLTWLCIAKQLRLVVLATSWSN</sequence>
<comment type="caution">
    <text evidence="2">The sequence shown here is derived from an EMBL/GenBank/DDBJ whole genome shotgun (WGS) entry which is preliminary data.</text>
</comment>
<evidence type="ECO:0000259" key="1">
    <source>
        <dbReference type="Pfam" id="PF13843"/>
    </source>
</evidence>
<feature type="domain" description="PiggyBac transposable element-derived protein" evidence="1">
    <location>
        <begin position="25"/>
        <end position="152"/>
    </location>
</feature>
<dbReference type="PANTHER" id="PTHR47055:SF3">
    <property type="entry name" value="PHORBOL-ESTER_DAG-TYPE DOMAIN-CONTAINING PROTEIN"/>
    <property type="match status" value="1"/>
</dbReference>